<evidence type="ECO:0000256" key="4">
    <source>
        <dbReference type="ARBA" id="ARBA00023004"/>
    </source>
</evidence>
<keyword evidence="3 5" id="KW-0479">Metal-binding</keyword>
<dbReference type="InterPro" id="IPR009078">
    <property type="entry name" value="Ferritin-like_SF"/>
</dbReference>
<comment type="catalytic activity">
    <reaction evidence="5">
        <text>4 Fe(2+) + O2 + 4 H(+) = 4 Fe(3+) + 2 H2O</text>
        <dbReference type="Rhea" id="RHEA:11148"/>
        <dbReference type="ChEBI" id="CHEBI:15377"/>
        <dbReference type="ChEBI" id="CHEBI:15378"/>
        <dbReference type="ChEBI" id="CHEBI:15379"/>
        <dbReference type="ChEBI" id="CHEBI:29033"/>
        <dbReference type="ChEBI" id="CHEBI:29034"/>
        <dbReference type="EC" id="1.16.3.1"/>
    </reaction>
</comment>
<dbReference type="EMBL" id="CP018258">
    <property type="protein sequence ID" value="APV43550.1"/>
    <property type="molecule type" value="Genomic_DNA"/>
</dbReference>
<reference evidence="9" key="1">
    <citation type="submission" date="2016-11" db="EMBL/GenBank/DDBJ databases">
        <title>Dehalogenimonas formicexedens sp. nov., a chlorinated alkane respiring bacterium isolated from contaminated groundwater.</title>
        <authorList>
            <person name="Key T.A."/>
            <person name="Bowman K.S."/>
            <person name="Lee I."/>
            <person name="Chun J."/>
            <person name="Albuquerque L."/>
            <person name="da Costa M.S."/>
            <person name="Rainey F.A."/>
            <person name="Moe W.M."/>
        </authorList>
    </citation>
    <scope>NUCLEOTIDE SEQUENCE [LARGE SCALE GENOMIC DNA]</scope>
    <source>
        <strain evidence="9">NSZ-14</strain>
    </source>
</reference>
<dbReference type="GO" id="GO:0006826">
    <property type="term" value="P:iron ion transport"/>
    <property type="evidence" value="ECO:0007669"/>
    <property type="project" value="InterPro"/>
</dbReference>
<dbReference type="KEGG" id="dfo:Dform_00187"/>
<proteinExistence type="inferred from homology"/>
<feature type="binding site" evidence="6">
    <location>
        <position position="127"/>
    </location>
    <ligand>
        <name>Fe cation</name>
        <dbReference type="ChEBI" id="CHEBI:24875"/>
        <label>2</label>
    </ligand>
</feature>
<protein>
    <recommendedName>
        <fullName evidence="5">Bacterioferritin</fullName>
        <ecNumber evidence="5">1.16.3.1</ecNumber>
    </recommendedName>
</protein>
<dbReference type="InterPro" id="IPR012347">
    <property type="entry name" value="Ferritin-like"/>
</dbReference>
<dbReference type="NCBIfam" id="TIGR00754">
    <property type="entry name" value="bfr"/>
    <property type="match status" value="1"/>
</dbReference>
<dbReference type="STRING" id="1839801.Dform_00187"/>
<dbReference type="SUPFAM" id="SSF47240">
    <property type="entry name" value="Ferritin-like"/>
    <property type="match status" value="1"/>
</dbReference>
<dbReference type="OrthoDB" id="9792238at2"/>
<dbReference type="GO" id="GO:0008199">
    <property type="term" value="F:ferric iron binding"/>
    <property type="evidence" value="ECO:0007669"/>
    <property type="project" value="InterPro"/>
</dbReference>
<dbReference type="PIRSF" id="PIRSF002560">
    <property type="entry name" value="Bacterioferritin"/>
    <property type="match status" value="1"/>
</dbReference>
<dbReference type="PANTHER" id="PTHR30295:SF0">
    <property type="entry name" value="BACTERIOFERRITIN"/>
    <property type="match status" value="1"/>
</dbReference>
<evidence type="ECO:0000313" key="9">
    <source>
        <dbReference type="Proteomes" id="UP000185934"/>
    </source>
</evidence>
<dbReference type="InterPro" id="IPR008331">
    <property type="entry name" value="Ferritin_DPS_dom"/>
</dbReference>
<evidence type="ECO:0000256" key="3">
    <source>
        <dbReference type="ARBA" id="ARBA00022723"/>
    </source>
</evidence>
<dbReference type="GO" id="GO:0005829">
    <property type="term" value="C:cytosol"/>
    <property type="evidence" value="ECO:0007669"/>
    <property type="project" value="TreeGrafter"/>
</dbReference>
<feature type="binding site" evidence="6">
    <location>
        <position position="18"/>
    </location>
    <ligand>
        <name>Fe cation</name>
        <dbReference type="ChEBI" id="CHEBI:24875"/>
        <label>1</label>
    </ligand>
</feature>
<feature type="binding site" evidence="6">
    <location>
        <position position="94"/>
    </location>
    <ligand>
        <name>Fe cation</name>
        <dbReference type="ChEBI" id="CHEBI:24875"/>
        <label>2</label>
    </ligand>
</feature>
<feature type="binding site" evidence="6">
    <location>
        <position position="127"/>
    </location>
    <ligand>
        <name>Fe cation</name>
        <dbReference type="ChEBI" id="CHEBI:24875"/>
        <label>1</label>
    </ligand>
</feature>
<evidence type="ECO:0000256" key="1">
    <source>
        <dbReference type="ARBA" id="ARBA00022434"/>
    </source>
</evidence>
<dbReference type="Gene3D" id="1.20.1260.10">
    <property type="match status" value="1"/>
</dbReference>
<feature type="binding site" evidence="6">
    <location>
        <position position="54"/>
    </location>
    <ligand>
        <name>Fe cation</name>
        <dbReference type="ChEBI" id="CHEBI:24875"/>
        <label>1</label>
    </ligand>
</feature>
<keyword evidence="9" id="KW-1185">Reference proteome</keyword>
<keyword evidence="2" id="KW-0349">Heme</keyword>
<keyword evidence="4 5" id="KW-0408">Iron</keyword>
<dbReference type="CDD" id="cd00907">
    <property type="entry name" value="Bacterioferritin"/>
    <property type="match status" value="1"/>
</dbReference>
<feature type="domain" description="Ferritin-like diiron" evidence="7">
    <location>
        <begin position="1"/>
        <end position="145"/>
    </location>
</feature>
<dbReference type="PROSITE" id="PS50905">
    <property type="entry name" value="FERRITIN_LIKE"/>
    <property type="match status" value="1"/>
</dbReference>
<feature type="binding site" evidence="6">
    <location>
        <position position="51"/>
    </location>
    <ligand>
        <name>Fe cation</name>
        <dbReference type="ChEBI" id="CHEBI:24875"/>
        <label>1</label>
    </ligand>
</feature>
<gene>
    <name evidence="8" type="primary">bfr</name>
    <name evidence="8" type="ORF">Dform_00187</name>
</gene>
<dbReference type="Pfam" id="PF00210">
    <property type="entry name" value="Ferritin"/>
    <property type="match status" value="1"/>
</dbReference>
<dbReference type="EC" id="1.16.3.1" evidence="5"/>
<evidence type="ECO:0000256" key="2">
    <source>
        <dbReference type="ARBA" id="ARBA00022617"/>
    </source>
</evidence>
<dbReference type="InterPro" id="IPR002024">
    <property type="entry name" value="Bacterioferritin"/>
</dbReference>
<dbReference type="PRINTS" id="PR00601">
    <property type="entry name" value="BACFERRITIN"/>
</dbReference>
<dbReference type="AlphaFoldDB" id="A0A1P8F545"/>
<evidence type="ECO:0000256" key="5">
    <source>
        <dbReference type="PIRNR" id="PIRNR002560"/>
    </source>
</evidence>
<feature type="binding site" evidence="6">
    <location>
        <position position="51"/>
    </location>
    <ligand>
        <name>Fe cation</name>
        <dbReference type="ChEBI" id="CHEBI:24875"/>
        <label>2</label>
    </ligand>
</feature>
<dbReference type="RefSeq" id="WP_076003352.1">
    <property type="nucleotide sequence ID" value="NZ_CP018258.1"/>
</dbReference>
<comment type="function">
    <text evidence="5">Iron-storage protein, whose ferroxidase center binds Fe(2+), oxidizes it using dioxygen to Fe(3+), and participates in the subsequent Fe(3+) oxide mineral core formation within the central cavity of the BFR protein shell.</text>
</comment>
<dbReference type="Proteomes" id="UP000185934">
    <property type="component" value="Chromosome"/>
</dbReference>
<dbReference type="GO" id="GO:0004322">
    <property type="term" value="F:ferroxidase activity"/>
    <property type="evidence" value="ECO:0007669"/>
    <property type="project" value="UniProtKB-EC"/>
</dbReference>
<evidence type="ECO:0000256" key="6">
    <source>
        <dbReference type="PIRSR" id="PIRSR002560-1"/>
    </source>
</evidence>
<accession>A0A1P8F545</accession>
<evidence type="ECO:0000259" key="7">
    <source>
        <dbReference type="PROSITE" id="PS50905"/>
    </source>
</evidence>
<feature type="binding site" evidence="6">
    <location>
        <position position="130"/>
    </location>
    <ligand>
        <name>Fe cation</name>
        <dbReference type="ChEBI" id="CHEBI:24875"/>
        <label>2</label>
    </ligand>
</feature>
<keyword evidence="1 5" id="KW-0409">Iron storage</keyword>
<keyword evidence="8" id="KW-0560">Oxidoreductase</keyword>
<dbReference type="PANTHER" id="PTHR30295">
    <property type="entry name" value="BACTERIOFERRITIN"/>
    <property type="match status" value="1"/>
</dbReference>
<organism evidence="8 9">
    <name type="scientific">Dehalogenimonas formicexedens</name>
    <dbReference type="NCBI Taxonomy" id="1839801"/>
    <lineage>
        <taxon>Bacteria</taxon>
        <taxon>Bacillati</taxon>
        <taxon>Chloroflexota</taxon>
        <taxon>Dehalococcoidia</taxon>
        <taxon>Dehalococcoidales</taxon>
        <taxon>Dehalococcoidaceae</taxon>
        <taxon>Dehalogenimonas</taxon>
    </lineage>
</organism>
<name>A0A1P8F545_9CHLR</name>
<dbReference type="InterPro" id="IPR009040">
    <property type="entry name" value="Ferritin-like_diiron"/>
</dbReference>
<evidence type="ECO:0000313" key="8">
    <source>
        <dbReference type="EMBL" id="APV43550.1"/>
    </source>
</evidence>
<feature type="binding site" description="axial binding residue" evidence="6">
    <location>
        <position position="52"/>
    </location>
    <ligand>
        <name>heme b</name>
        <dbReference type="ChEBI" id="CHEBI:60344"/>
        <note>ligand shared between dimeric partners</note>
    </ligand>
    <ligandPart>
        <name>Fe</name>
        <dbReference type="ChEBI" id="CHEBI:18248"/>
    </ligandPart>
</feature>
<dbReference type="GO" id="GO:0006879">
    <property type="term" value="P:intracellular iron ion homeostasis"/>
    <property type="evidence" value="ECO:0007669"/>
    <property type="project" value="UniProtKB-KW"/>
</dbReference>
<comment type="similarity">
    <text evidence="5">Belongs to the bacterioferritin family.</text>
</comment>
<dbReference type="GO" id="GO:0020037">
    <property type="term" value="F:heme binding"/>
    <property type="evidence" value="ECO:0007669"/>
    <property type="project" value="TreeGrafter"/>
</dbReference>
<sequence length="155" mass="17561">MKGDTQLIATLNSLLADELTATNQYMVHAEMCENWGFEKLHKTIQKRAIVEMKHAEKLISRILFLEGVPIVSEYRKMYIGADVPKMFENDLMLENGAVKSYNTAVKLARDVADNATRDLLQSILDDEDGHVDEIETTQDQIGQMGIQVFLSTRVE</sequence>